<feature type="non-terminal residue" evidence="1">
    <location>
        <position position="176"/>
    </location>
</feature>
<gene>
    <name evidence="1" type="ORF">GBAR_LOCUS9443</name>
</gene>
<evidence type="ECO:0000313" key="1">
    <source>
        <dbReference type="EMBL" id="CAI8015182.1"/>
    </source>
</evidence>
<comment type="caution">
    <text evidence="1">The sequence shown here is derived from an EMBL/GenBank/DDBJ whole genome shotgun (WGS) entry which is preliminary data.</text>
</comment>
<keyword evidence="2" id="KW-1185">Reference proteome</keyword>
<dbReference type="AlphaFoldDB" id="A0AA35RRV5"/>
<name>A0AA35RRV5_GEOBA</name>
<proteinExistence type="predicted"/>
<evidence type="ECO:0000313" key="2">
    <source>
        <dbReference type="Proteomes" id="UP001174909"/>
    </source>
</evidence>
<dbReference type="GO" id="GO:0031416">
    <property type="term" value="C:NatB complex"/>
    <property type="evidence" value="ECO:0007669"/>
    <property type="project" value="TreeGrafter"/>
</dbReference>
<reference evidence="1" key="1">
    <citation type="submission" date="2023-03" db="EMBL/GenBank/DDBJ databases">
        <authorList>
            <person name="Steffen K."/>
            <person name="Cardenas P."/>
        </authorList>
    </citation>
    <scope>NUCLEOTIDE SEQUENCE</scope>
</reference>
<dbReference type="EMBL" id="CASHTH010001425">
    <property type="protein sequence ID" value="CAI8015182.1"/>
    <property type="molecule type" value="Genomic_DNA"/>
</dbReference>
<dbReference type="Proteomes" id="UP001174909">
    <property type="component" value="Unassembled WGS sequence"/>
</dbReference>
<sequence>MAFVRVGNYHKQQQTALQLHKAFPDNGPYYCWRVMSIVMQAHKSTDGSLANSMFLPLAEKLMEKYVAEKKLDVEEEVKLYLMVLEKQGKPEKRLEVVQGPLGKLIRKREERNRLELECHLSLQRWDDAVRLLTAMLRENPDHWKDIEVYISCQIERYKESVREAKEEHEMKKRGRE</sequence>
<accession>A0AA35RRV5</accession>
<protein>
    <submittedName>
        <fullName evidence="1">N-alpha-acetyltransferase 25, NatB auxiliary subunit</fullName>
    </submittedName>
</protein>
<dbReference type="PANTHER" id="PTHR22767">
    <property type="entry name" value="N-TERMINAL ACETYLTRANSFERASE-RELATED"/>
    <property type="match status" value="1"/>
</dbReference>
<organism evidence="1 2">
    <name type="scientific">Geodia barretti</name>
    <name type="common">Barrett's horny sponge</name>
    <dbReference type="NCBI Taxonomy" id="519541"/>
    <lineage>
        <taxon>Eukaryota</taxon>
        <taxon>Metazoa</taxon>
        <taxon>Porifera</taxon>
        <taxon>Demospongiae</taxon>
        <taxon>Heteroscleromorpha</taxon>
        <taxon>Tetractinellida</taxon>
        <taxon>Astrophorina</taxon>
        <taxon>Geodiidae</taxon>
        <taxon>Geodia</taxon>
    </lineage>
</organism>
<dbReference type="Gene3D" id="1.25.40.1040">
    <property type="match status" value="1"/>
</dbReference>
<dbReference type="PANTHER" id="PTHR22767:SF3">
    <property type="entry name" value="N-ALPHA-ACETYLTRANSFERASE 25, NATB AUXILIARY SUBUNIT"/>
    <property type="match status" value="1"/>
</dbReference>